<name>W0DIM7_9AQUI</name>
<evidence type="ECO:0000313" key="1">
    <source>
        <dbReference type="EMBL" id="AHE96858.1"/>
    </source>
</evidence>
<reference evidence="1 2" key="1">
    <citation type="submission" date="2013-12" db="EMBL/GenBank/DDBJ databases">
        <authorList>
            <consortium name="DOE Joint Genome Institute"/>
            <person name="Eisen J."/>
            <person name="Huntemann M."/>
            <person name="Han J."/>
            <person name="Chen A."/>
            <person name="Kyrpides N."/>
            <person name="Mavromatis K."/>
            <person name="Markowitz V."/>
            <person name="Palaniappan K."/>
            <person name="Ivanova N."/>
            <person name="Schaumberg A."/>
            <person name="Pati A."/>
            <person name="Liolios K."/>
            <person name="Nordberg H.P."/>
            <person name="Cantor M.N."/>
            <person name="Hua S.X."/>
            <person name="Woyke T."/>
        </authorList>
    </citation>
    <scope>NUCLEOTIDE SEQUENCE [LARGE SCALE GENOMIC DNA]</scope>
    <source>
        <strain evidence="1 2">DSM 23557</strain>
    </source>
</reference>
<keyword evidence="2" id="KW-1185">Reference proteome</keyword>
<sequence>MVAVREENRRVSLPNKGRLSLRGLWAPYCEEVA</sequence>
<dbReference type="HOGENOM" id="CLU_3391865_0_0_0"/>
<gene>
    <name evidence="1" type="ORF">THERU_05145</name>
</gene>
<dbReference type="EMBL" id="CP007028">
    <property type="protein sequence ID" value="AHE96858.1"/>
    <property type="molecule type" value="Genomic_DNA"/>
</dbReference>
<evidence type="ECO:0000313" key="2">
    <source>
        <dbReference type="Proteomes" id="UP000018914"/>
    </source>
</evidence>
<dbReference type="Proteomes" id="UP000018914">
    <property type="component" value="Chromosome"/>
</dbReference>
<organism evidence="2">
    <name type="scientific">Thermocrinis ruber</name>
    <dbReference type="NCBI Taxonomy" id="75906"/>
    <lineage>
        <taxon>Bacteria</taxon>
        <taxon>Pseudomonadati</taxon>
        <taxon>Aquificota</taxon>
        <taxon>Aquificia</taxon>
        <taxon>Aquificales</taxon>
        <taxon>Aquificaceae</taxon>
        <taxon>Thermocrinis</taxon>
    </lineage>
</organism>
<dbReference type="KEGG" id="trd:THERU_05145"/>
<proteinExistence type="predicted"/>
<accession>W0DIM7</accession>
<dbReference type="AlphaFoldDB" id="W0DIM7"/>
<protein>
    <submittedName>
        <fullName evidence="1">Uncharacterized protein</fullName>
    </submittedName>
</protein>